<gene>
    <name evidence="2" type="ORF">C7212DRAFT_363488</name>
</gene>
<comment type="caution">
    <text evidence="2">The sequence shown here is derived from an EMBL/GenBank/DDBJ whole genome shotgun (WGS) entry which is preliminary data.</text>
</comment>
<dbReference type="AlphaFoldDB" id="A0A317SUV7"/>
<dbReference type="Proteomes" id="UP000246991">
    <property type="component" value="Unassembled WGS sequence"/>
</dbReference>
<protein>
    <submittedName>
        <fullName evidence="2">Uncharacterized protein</fullName>
    </submittedName>
</protein>
<organism evidence="2 3">
    <name type="scientific">Tuber magnatum</name>
    <name type="common">white Piedmont truffle</name>
    <dbReference type="NCBI Taxonomy" id="42249"/>
    <lineage>
        <taxon>Eukaryota</taxon>
        <taxon>Fungi</taxon>
        <taxon>Dikarya</taxon>
        <taxon>Ascomycota</taxon>
        <taxon>Pezizomycotina</taxon>
        <taxon>Pezizomycetes</taxon>
        <taxon>Pezizales</taxon>
        <taxon>Tuberaceae</taxon>
        <taxon>Tuber</taxon>
    </lineage>
</organism>
<sequence length="102" mass="10795">MRGASSATLPALSTLVTIILSGLGGGLIGGLVGSGFLGLVDLPFRVSKTEAAPNEHQAAELDRYRESEEDIIIKVKALEKQYKLYMDLFSGTDARGGLLDSI</sequence>
<evidence type="ECO:0000313" key="2">
    <source>
        <dbReference type="EMBL" id="PWW76901.1"/>
    </source>
</evidence>
<keyword evidence="3" id="KW-1185">Reference proteome</keyword>
<keyword evidence="1" id="KW-0812">Transmembrane</keyword>
<reference evidence="2 3" key="1">
    <citation type="submission" date="2018-03" db="EMBL/GenBank/DDBJ databases">
        <title>Genomes of Pezizomycetes fungi and the evolution of truffles.</title>
        <authorList>
            <person name="Murat C."/>
            <person name="Payen T."/>
            <person name="Noel B."/>
            <person name="Kuo A."/>
            <person name="Martin F.M."/>
        </authorList>
    </citation>
    <scope>NUCLEOTIDE SEQUENCE [LARGE SCALE GENOMIC DNA]</scope>
    <source>
        <strain evidence="2">091103-1</strain>
    </source>
</reference>
<name>A0A317SUV7_9PEZI</name>
<proteinExistence type="predicted"/>
<evidence type="ECO:0000313" key="3">
    <source>
        <dbReference type="Proteomes" id="UP000246991"/>
    </source>
</evidence>
<keyword evidence="1" id="KW-1133">Transmembrane helix</keyword>
<evidence type="ECO:0000256" key="1">
    <source>
        <dbReference type="SAM" id="Phobius"/>
    </source>
</evidence>
<feature type="transmembrane region" description="Helical" evidence="1">
    <location>
        <begin position="12"/>
        <end position="40"/>
    </location>
</feature>
<keyword evidence="1" id="KW-0472">Membrane</keyword>
<dbReference type="EMBL" id="PYWC01000029">
    <property type="protein sequence ID" value="PWW76901.1"/>
    <property type="molecule type" value="Genomic_DNA"/>
</dbReference>
<accession>A0A317SUV7</accession>